<evidence type="ECO:0000256" key="11">
    <source>
        <dbReference type="ARBA" id="ARBA00048121"/>
    </source>
</evidence>
<dbReference type="Pfam" id="PF02801">
    <property type="entry name" value="Ketoacyl-synt_C"/>
    <property type="match status" value="1"/>
</dbReference>
<comment type="subunit">
    <text evidence="3">Homodimer.</text>
</comment>
<proteinExistence type="inferred from homology"/>
<evidence type="ECO:0000256" key="10">
    <source>
        <dbReference type="ARBA" id="ARBA00042143"/>
    </source>
</evidence>
<dbReference type="Gene3D" id="3.40.47.10">
    <property type="match status" value="2"/>
</dbReference>
<keyword evidence="7" id="KW-0012">Acyltransferase</keyword>
<dbReference type="Pfam" id="PF00109">
    <property type="entry name" value="ketoacyl-synt"/>
    <property type="match status" value="1"/>
</dbReference>
<feature type="domain" description="Ketosynthase family 3 (KS3)" evidence="14">
    <location>
        <begin position="2"/>
        <end position="420"/>
    </location>
</feature>
<dbReference type="PANTHER" id="PTHR11712:SF306">
    <property type="entry name" value="3-OXOACYL-[ACYL-CARRIER-PROTEIN] SYNTHASE 1"/>
    <property type="match status" value="1"/>
</dbReference>
<evidence type="ECO:0000256" key="9">
    <source>
        <dbReference type="ARBA" id="ARBA00041620"/>
    </source>
</evidence>
<comment type="similarity">
    <text evidence="2 13">Belongs to the thiolase-like superfamily. Beta-ketoacyl-ACP synthases family.</text>
</comment>
<dbReference type="PROSITE" id="PS52004">
    <property type="entry name" value="KS3_2"/>
    <property type="match status" value="1"/>
</dbReference>
<evidence type="ECO:0000256" key="12">
    <source>
        <dbReference type="ARBA" id="ARBA00048506"/>
    </source>
</evidence>
<keyword evidence="6 13" id="KW-0808">Transferase</keyword>
<evidence type="ECO:0000313" key="16">
    <source>
        <dbReference type="Proteomes" id="UP000216035"/>
    </source>
</evidence>
<dbReference type="InterPro" id="IPR000794">
    <property type="entry name" value="Beta-ketoacyl_synthase"/>
</dbReference>
<dbReference type="GO" id="GO:0004315">
    <property type="term" value="F:3-oxoacyl-[acyl-carrier-protein] synthase activity"/>
    <property type="evidence" value="ECO:0007669"/>
    <property type="project" value="UniProtKB-EC"/>
</dbReference>
<dbReference type="RefSeq" id="WP_094486561.1">
    <property type="nucleotide sequence ID" value="NZ_NOXX01000201.1"/>
</dbReference>
<dbReference type="InterPro" id="IPR020841">
    <property type="entry name" value="PKS_Beta-ketoAc_synthase_dom"/>
</dbReference>
<dbReference type="GO" id="GO:0006633">
    <property type="term" value="P:fatty acid biosynthetic process"/>
    <property type="evidence" value="ECO:0007669"/>
    <property type="project" value="TreeGrafter"/>
</dbReference>
<evidence type="ECO:0000256" key="7">
    <source>
        <dbReference type="ARBA" id="ARBA00023315"/>
    </source>
</evidence>
<keyword evidence="5" id="KW-0963">Cytoplasm</keyword>
<evidence type="ECO:0000256" key="6">
    <source>
        <dbReference type="ARBA" id="ARBA00022679"/>
    </source>
</evidence>
<dbReference type="CDD" id="cd00834">
    <property type="entry name" value="KAS_I_II"/>
    <property type="match status" value="1"/>
</dbReference>
<name>A0A255ZRP2_9FLAO</name>
<comment type="caution">
    <text evidence="15">The sequence shown here is derived from an EMBL/GenBank/DDBJ whole genome shotgun (WGS) entry which is preliminary data.</text>
</comment>
<dbReference type="EC" id="2.3.1.41" evidence="4"/>
<dbReference type="InterPro" id="IPR014030">
    <property type="entry name" value="Ketoacyl_synth_N"/>
</dbReference>
<evidence type="ECO:0000256" key="5">
    <source>
        <dbReference type="ARBA" id="ARBA00022490"/>
    </source>
</evidence>
<dbReference type="OrthoDB" id="9808669at2"/>
<gene>
    <name evidence="15" type="ORF">CHX27_09620</name>
</gene>
<comment type="catalytic activity">
    <reaction evidence="11">
        <text>(3Z)-decenoyl-[ACP] + malonyl-[ACP] + H(+) = 3-oxo-(5Z)-dodecenoyl-[ACP] + holo-[ACP] + CO2</text>
        <dbReference type="Rhea" id="RHEA:54940"/>
        <dbReference type="Rhea" id="RHEA-COMP:9623"/>
        <dbReference type="Rhea" id="RHEA-COMP:9685"/>
        <dbReference type="Rhea" id="RHEA-COMP:9927"/>
        <dbReference type="Rhea" id="RHEA-COMP:14042"/>
        <dbReference type="ChEBI" id="CHEBI:15378"/>
        <dbReference type="ChEBI" id="CHEBI:16526"/>
        <dbReference type="ChEBI" id="CHEBI:64479"/>
        <dbReference type="ChEBI" id="CHEBI:78449"/>
        <dbReference type="ChEBI" id="CHEBI:78798"/>
        <dbReference type="ChEBI" id="CHEBI:138410"/>
    </reaction>
    <physiologicalReaction direction="left-to-right" evidence="11">
        <dbReference type="Rhea" id="RHEA:54941"/>
    </physiologicalReaction>
</comment>
<evidence type="ECO:0000256" key="4">
    <source>
        <dbReference type="ARBA" id="ARBA00013191"/>
    </source>
</evidence>
<keyword evidence="16" id="KW-1185">Reference proteome</keyword>
<comment type="catalytic activity">
    <reaction evidence="12">
        <text>a fatty acyl-[ACP] + malonyl-[ACP] + H(+) = a 3-oxoacyl-[ACP] + holo-[ACP] + CO2</text>
        <dbReference type="Rhea" id="RHEA:22836"/>
        <dbReference type="Rhea" id="RHEA-COMP:9623"/>
        <dbReference type="Rhea" id="RHEA-COMP:9685"/>
        <dbReference type="Rhea" id="RHEA-COMP:9916"/>
        <dbReference type="Rhea" id="RHEA-COMP:14125"/>
        <dbReference type="ChEBI" id="CHEBI:15378"/>
        <dbReference type="ChEBI" id="CHEBI:16526"/>
        <dbReference type="ChEBI" id="CHEBI:64479"/>
        <dbReference type="ChEBI" id="CHEBI:78449"/>
        <dbReference type="ChEBI" id="CHEBI:78776"/>
        <dbReference type="ChEBI" id="CHEBI:138651"/>
        <dbReference type="EC" id="2.3.1.41"/>
    </reaction>
    <physiologicalReaction direction="left-to-right" evidence="12">
        <dbReference type="Rhea" id="RHEA:22837"/>
    </physiologicalReaction>
</comment>
<comment type="subcellular location">
    <subcellularLocation>
        <location evidence="1">Cytoplasm</location>
    </subcellularLocation>
</comment>
<dbReference type="EMBL" id="NOXX01000201">
    <property type="protein sequence ID" value="OYQ43594.1"/>
    <property type="molecule type" value="Genomic_DNA"/>
</dbReference>
<dbReference type="Proteomes" id="UP000216035">
    <property type="component" value="Unassembled WGS sequence"/>
</dbReference>
<organism evidence="15 16">
    <name type="scientific">Flavobacterium aurantiibacter</name>
    <dbReference type="NCBI Taxonomy" id="2023067"/>
    <lineage>
        <taxon>Bacteria</taxon>
        <taxon>Pseudomonadati</taxon>
        <taxon>Bacteroidota</taxon>
        <taxon>Flavobacteriia</taxon>
        <taxon>Flavobacteriales</taxon>
        <taxon>Flavobacteriaceae</taxon>
        <taxon>Flavobacterium</taxon>
    </lineage>
</organism>
<reference evidence="15 16" key="1">
    <citation type="submission" date="2017-07" db="EMBL/GenBank/DDBJ databases">
        <title>Flavobacterium cyanobacteriorum sp. nov., isolated from cyanobacterial aggregates in a eutrophic lake.</title>
        <authorList>
            <person name="Cai H."/>
        </authorList>
    </citation>
    <scope>NUCLEOTIDE SEQUENCE [LARGE SCALE GENOMIC DNA]</scope>
    <source>
        <strain evidence="15 16">TH167</strain>
    </source>
</reference>
<evidence type="ECO:0000256" key="3">
    <source>
        <dbReference type="ARBA" id="ARBA00011738"/>
    </source>
</evidence>
<accession>A0A255ZRP2</accession>
<dbReference type="SUPFAM" id="SSF53901">
    <property type="entry name" value="Thiolase-like"/>
    <property type="match status" value="1"/>
</dbReference>
<evidence type="ECO:0000256" key="8">
    <source>
        <dbReference type="ARBA" id="ARBA00039450"/>
    </source>
</evidence>
<evidence type="ECO:0000256" key="1">
    <source>
        <dbReference type="ARBA" id="ARBA00004496"/>
    </source>
</evidence>
<evidence type="ECO:0000256" key="13">
    <source>
        <dbReference type="RuleBase" id="RU003694"/>
    </source>
</evidence>
<protein>
    <recommendedName>
        <fullName evidence="8">3-oxoacyl-[acyl-carrier-protein] synthase 1</fullName>
        <ecNumber evidence="4">2.3.1.41</ecNumber>
    </recommendedName>
    <alternativeName>
        <fullName evidence="9">3-oxoacyl-[acyl-carrier-protein] synthase I</fullName>
    </alternativeName>
    <alternativeName>
        <fullName evidence="10">Beta-ketoacyl-ACP synthase I</fullName>
    </alternativeName>
</protein>
<dbReference type="InterPro" id="IPR014031">
    <property type="entry name" value="Ketoacyl_synth_C"/>
</dbReference>
<dbReference type="AlphaFoldDB" id="A0A255ZRP2"/>
<dbReference type="SMART" id="SM00825">
    <property type="entry name" value="PKS_KS"/>
    <property type="match status" value="1"/>
</dbReference>
<evidence type="ECO:0000259" key="14">
    <source>
        <dbReference type="PROSITE" id="PS52004"/>
    </source>
</evidence>
<sequence>MNRRVVITGLGVVAPNAVGIQNFSDALRTGASGISFDPELEALQFSCRISGTPTFENTVLESVFSEIERRNLQSTGFVYGVLAALEAWNDAGLSIETAHPRWESGIIFGNGSLGVGKFRESILQIDALQTRRLGSSAVIQTMSSAVSAYVGGKLGLGNCNTSNSSACATGTESILAAAERIATGKADRILAGSSSDSGPYIWGGFDAMRVCTFKHNDEPEKGSRPLSGTASGFVPAAGAGALVLEALDVALERNAPIYGEILGGHVNSGGQRNGGSMTAPNSVAVIRCIQQALIHSGISASEIDLINGHLTATIKDSTEIENWTQALQRSGADFPQIQATKGLIGHTLAASGAIETVAAVLQLKEQFLHPNVNSEDIHPEISNRIAVECIHPTKKLHKLDVIAKASFGFGDVNACLILKKY</sequence>
<dbReference type="InterPro" id="IPR016039">
    <property type="entry name" value="Thiolase-like"/>
</dbReference>
<evidence type="ECO:0000313" key="15">
    <source>
        <dbReference type="EMBL" id="OYQ43594.1"/>
    </source>
</evidence>
<evidence type="ECO:0000256" key="2">
    <source>
        <dbReference type="ARBA" id="ARBA00008467"/>
    </source>
</evidence>
<dbReference type="GO" id="GO:0005829">
    <property type="term" value="C:cytosol"/>
    <property type="evidence" value="ECO:0007669"/>
    <property type="project" value="TreeGrafter"/>
</dbReference>
<dbReference type="PANTHER" id="PTHR11712">
    <property type="entry name" value="POLYKETIDE SYNTHASE-RELATED"/>
    <property type="match status" value="1"/>
</dbReference>